<sequence>MRTIRLCPRRCRRPRWIGAGGGLWWAAAFGGVLRRTCRNARATRFPAWHFTALSSTLRPSSTIPSPVQGGMAYTRIPVQVAQSYAEAHGPESPHPEDLQAFYDDMERRETLEHKMSKRKSNSSTSIWSRKSLKRSPTAPSIHPPVELHTNSSTGDLQAGGYHGDGGWVERGGEQHNSGPQLTTSRSVIVDTGESPPWTGNDAWSAVPAPAFKVSYKLHNPLGPRWYKNHHLIPPSQIKPSMRPPTFFSPSFPPIGTSSSPERHDDDAGPSGTPSHSPSHTPASSQTRVMDGGKPRSRKTSQTTPDNVDLLDVSDPWGSTWHHQSPYDCFQTPAASADREVPRPRRASMTAAQNRHQSVIPSPLSQSSSAVHLPVSQREIHIPRKLSKRRTPAVESIFPSQPPEVDRKATSAPPTPLERPTPTSSPDTDSSQSNVLPKRMSVAPPQTQYMMSQPVTSKKEKRGSMLNRLVKKFSILKRSSDNEASSSAIDSWHYSPGQDPSAYTNVLDSGLDRGRVSPEKPHRDSVKRVPPPPVDQVLEPQPVESAPRADRTSVASIEVPYSMGRLTVANPDLPDDGKVDLEEAPPPPEKSIELTEPVPPEGDNERPPPKEQPLPAPPVQSHPPGVQPVLPPPLSVTEARLRVDKPLPPPQLATPEFSQLALSDFHLETPWNVDKSLPPPTPNPKSPLPDRTLTHSPVDEKRPSLERRDSSQPQAGPSKPRGSTPSNHTSDVPSRILSPIQTSTVLENSKRSASQKKSTPSPSKEVSSSSSDDPVRTRSPPVQARGHNEILKGTSSQQKHKRQDSSSSNAATVGVSSAPERTPTVRAPAPTHTRERTPEASTSTSRQHTVKDRSHTRSESALTPAPVQVPFPSNQYAVPFPAQGANGVQYLGPSYEDSPLSTSSMIVNPPTPYDHRLSLNGSVDQTPPTLPPKSLYEEKREQEVSPTTTTPTRQTEMFKLVRSSSGNVYASGQTISAAGQQWEVVESIDVKKDKSSRSRDQERRSKERERGQDRERRERENERERERRREREREEERARRREREKQEERERKRELEKEEERERRRQREREEERERRRAREREEERERRQAREKEKEREREKERVREREKEREKERARERRREREHRSIDYDRPSRDHDLDYEHRSRGYEPQPRDPSYRSTKDTEHQAKEYDHRAKDYDSSRRRDSKFKVDPEHVEHSSYRSSKQIVYVHEESPKRSSGQTTTRHNGDRSRTHDDYKSSRQREEHLERRSPDIPSSSRPQPIPIQMSVATPAPVPVILVPTPPEPPAPLRRNPSITVRPTSELPSAAEMEAIRAKESWDMERLWKARSMYGTELNAPRTNFIRGPGSSSSLSDDAPTHSAIYGSSHTAYVVQPPFQTRGSQIYHSLPTAPPPIIYSSPASIPSIPDSISTYDYEPVYRTYPAPSPSDYRITASMPRPLNNPLPEPPRESPYEPAPLSSMRPSKKHSNDYWKHPSATH</sequence>
<feature type="compositionally biased region" description="Polar residues" evidence="1">
    <location>
        <begin position="710"/>
        <end position="731"/>
    </location>
</feature>
<feature type="compositionally biased region" description="Pro residues" evidence="1">
    <location>
        <begin position="609"/>
        <end position="633"/>
    </location>
</feature>
<feature type="region of interest" description="Disordered" evidence="1">
    <location>
        <begin position="1419"/>
        <end position="1475"/>
    </location>
</feature>
<feature type="region of interest" description="Disordered" evidence="1">
    <location>
        <begin position="170"/>
        <end position="200"/>
    </location>
</feature>
<evidence type="ECO:0000313" key="3">
    <source>
        <dbReference type="Proteomes" id="UP000467700"/>
    </source>
</evidence>
<feature type="compositionally biased region" description="Low complexity" evidence="1">
    <location>
        <begin position="756"/>
        <end position="780"/>
    </location>
</feature>
<proteinExistence type="predicted"/>
<feature type="region of interest" description="Disordered" evidence="1">
    <location>
        <begin position="112"/>
        <end position="152"/>
    </location>
</feature>
<dbReference type="Proteomes" id="UP000467700">
    <property type="component" value="Unassembled WGS sequence"/>
</dbReference>
<evidence type="ECO:0000256" key="1">
    <source>
        <dbReference type="SAM" id="MobiDB-lite"/>
    </source>
</evidence>
<comment type="caution">
    <text evidence="2">The sequence shown here is derived from an EMBL/GenBank/DDBJ whole genome shotgun (WGS) entry which is preliminary data.</text>
</comment>
<feature type="compositionally biased region" description="Low complexity" evidence="1">
    <location>
        <begin position="239"/>
        <end position="259"/>
    </location>
</feature>
<feature type="compositionally biased region" description="Low complexity" evidence="1">
    <location>
        <begin position="1250"/>
        <end position="1277"/>
    </location>
</feature>
<feature type="compositionally biased region" description="Basic and acidic residues" evidence="1">
    <location>
        <begin position="987"/>
        <end position="1197"/>
    </location>
</feature>
<accession>A0A8S0VXA8</accession>
<dbReference type="EMBL" id="CACVBS010000051">
    <property type="protein sequence ID" value="CAA7265974.1"/>
    <property type="molecule type" value="Genomic_DNA"/>
</dbReference>
<feature type="compositionally biased region" description="Pro residues" evidence="1">
    <location>
        <begin position="676"/>
        <end position="686"/>
    </location>
</feature>
<feature type="compositionally biased region" description="Polar residues" evidence="1">
    <location>
        <begin position="738"/>
        <end position="755"/>
    </location>
</feature>
<reference evidence="2 3" key="1">
    <citation type="submission" date="2020-01" db="EMBL/GenBank/DDBJ databases">
        <authorList>
            <person name="Gupta K D."/>
        </authorList>
    </citation>
    <scope>NUCLEOTIDE SEQUENCE [LARGE SCALE GENOMIC DNA]</scope>
</reference>
<feature type="compositionally biased region" description="Polar residues" evidence="1">
    <location>
        <begin position="1291"/>
        <end position="1301"/>
    </location>
</feature>
<evidence type="ECO:0000313" key="2">
    <source>
        <dbReference type="EMBL" id="CAA7265974.1"/>
    </source>
</evidence>
<gene>
    <name evidence="2" type="ORF">AAE3_LOCUS8180</name>
</gene>
<feature type="compositionally biased region" description="Basic and acidic residues" evidence="1">
    <location>
        <begin position="696"/>
        <end position="709"/>
    </location>
</feature>
<feature type="region of interest" description="Disordered" evidence="1">
    <location>
        <begin position="1334"/>
        <end position="1357"/>
    </location>
</feature>
<organism evidence="2 3">
    <name type="scientific">Cyclocybe aegerita</name>
    <name type="common">Black poplar mushroom</name>
    <name type="synonym">Agrocybe aegerita</name>
    <dbReference type="NCBI Taxonomy" id="1973307"/>
    <lineage>
        <taxon>Eukaryota</taxon>
        <taxon>Fungi</taxon>
        <taxon>Dikarya</taxon>
        <taxon>Basidiomycota</taxon>
        <taxon>Agaricomycotina</taxon>
        <taxon>Agaricomycetes</taxon>
        <taxon>Agaricomycetidae</taxon>
        <taxon>Agaricales</taxon>
        <taxon>Agaricineae</taxon>
        <taxon>Bolbitiaceae</taxon>
        <taxon>Cyclocybe</taxon>
    </lineage>
</organism>
<dbReference type="OrthoDB" id="3231532at2759"/>
<feature type="compositionally biased region" description="Polar residues" evidence="1">
    <location>
        <begin position="174"/>
        <end position="186"/>
    </location>
</feature>
<feature type="compositionally biased region" description="Basic and acidic residues" evidence="1">
    <location>
        <begin position="1223"/>
        <end position="1249"/>
    </location>
</feature>
<feature type="compositionally biased region" description="Low complexity" evidence="1">
    <location>
        <begin position="356"/>
        <end position="368"/>
    </location>
</feature>
<feature type="region of interest" description="Disordered" evidence="1">
    <location>
        <begin position="974"/>
        <end position="1301"/>
    </location>
</feature>
<name>A0A8S0VXA8_CYCAE</name>
<feature type="compositionally biased region" description="Low complexity" evidence="1">
    <location>
        <begin position="268"/>
        <end position="284"/>
    </location>
</feature>
<feature type="region of interest" description="Disordered" evidence="1">
    <location>
        <begin position="329"/>
        <end position="463"/>
    </location>
</feature>
<keyword evidence="3" id="KW-1185">Reference proteome</keyword>
<feature type="compositionally biased region" description="Low complexity" evidence="1">
    <location>
        <begin position="419"/>
        <end position="430"/>
    </location>
</feature>
<protein>
    <submittedName>
        <fullName evidence="2">Uncharacterized protein</fullName>
    </submittedName>
</protein>
<feature type="compositionally biased region" description="Polar residues" evidence="1">
    <location>
        <begin position="804"/>
        <end position="814"/>
    </location>
</feature>
<feature type="compositionally biased region" description="Polar residues" evidence="1">
    <location>
        <begin position="443"/>
        <end position="455"/>
    </location>
</feature>
<feature type="compositionally biased region" description="Basic and acidic residues" evidence="1">
    <location>
        <begin position="848"/>
        <end position="857"/>
    </location>
</feature>
<feature type="region of interest" description="Disordered" evidence="1">
    <location>
        <begin position="669"/>
        <end position="870"/>
    </location>
</feature>
<feature type="compositionally biased region" description="Basic and acidic residues" evidence="1">
    <location>
        <begin position="509"/>
        <end position="526"/>
    </location>
</feature>
<feature type="region of interest" description="Disordered" evidence="1">
    <location>
        <begin position="896"/>
        <end position="954"/>
    </location>
</feature>
<feature type="region of interest" description="Disordered" evidence="1">
    <location>
        <begin position="478"/>
        <end position="655"/>
    </location>
</feature>
<feature type="region of interest" description="Disordered" evidence="1">
    <location>
        <begin position="236"/>
        <end position="311"/>
    </location>
</feature>